<dbReference type="Proteomes" id="UP001185737">
    <property type="component" value="Unassembled WGS sequence"/>
</dbReference>
<dbReference type="InterPro" id="IPR036873">
    <property type="entry name" value="Rhodanese-like_dom_sf"/>
</dbReference>
<sequence length="137" mass="13835">MTDNTDNAHAASRLTPALVTPVLAAAAVKGGAVLVDVRSNKGRGENGEVPGAIVADRHALDEQFGLDSPTRHAAIISLDQPIVVVCGSVAGSGPVAEGLLERGFRNVVHIDGGFAAWKDAGLPANEPAGAPGGETRI</sequence>
<evidence type="ECO:0000313" key="3">
    <source>
        <dbReference type="Proteomes" id="UP001185737"/>
    </source>
</evidence>
<feature type="domain" description="Rhodanese" evidence="1">
    <location>
        <begin position="28"/>
        <end position="126"/>
    </location>
</feature>
<dbReference type="Gene3D" id="3.40.250.10">
    <property type="entry name" value="Rhodanese-like domain"/>
    <property type="match status" value="1"/>
</dbReference>
<accession>A0ABU4CQM7</accession>
<dbReference type="Pfam" id="PF00581">
    <property type="entry name" value="Rhodanese"/>
    <property type="match status" value="1"/>
</dbReference>
<gene>
    <name evidence="2" type="ORF">R3Q59_35870</name>
</gene>
<dbReference type="InterPro" id="IPR001763">
    <property type="entry name" value="Rhodanese-like_dom"/>
</dbReference>
<proteinExistence type="predicted"/>
<dbReference type="CDD" id="cd00158">
    <property type="entry name" value="RHOD"/>
    <property type="match status" value="1"/>
</dbReference>
<dbReference type="EMBL" id="JAWLKA010000029">
    <property type="protein sequence ID" value="MDV6285867.1"/>
    <property type="molecule type" value="Genomic_DNA"/>
</dbReference>
<evidence type="ECO:0000313" key="2">
    <source>
        <dbReference type="EMBL" id="MDV6285867.1"/>
    </source>
</evidence>
<keyword evidence="3" id="KW-1185">Reference proteome</keyword>
<dbReference type="SUPFAM" id="SSF52821">
    <property type="entry name" value="Rhodanese/Cell cycle control phosphatase"/>
    <property type="match status" value="1"/>
</dbReference>
<dbReference type="SMART" id="SM00450">
    <property type="entry name" value="RHOD"/>
    <property type="match status" value="1"/>
</dbReference>
<reference evidence="2 3" key="1">
    <citation type="submission" date="2023-10" db="EMBL/GenBank/DDBJ databases">
        <title>Development of a sustainable strategy for remediation of hydrocarbon-contaminated territories based on the waste exchange concept.</title>
        <authorList>
            <person name="Krivoruchko A."/>
        </authorList>
    </citation>
    <scope>NUCLEOTIDE SEQUENCE [LARGE SCALE GENOMIC DNA]</scope>
    <source>
        <strain evidence="2 3">IEGM 60</strain>
    </source>
</reference>
<organism evidence="2 3">
    <name type="scientific">Rhodococcus jostii</name>
    <dbReference type="NCBI Taxonomy" id="132919"/>
    <lineage>
        <taxon>Bacteria</taxon>
        <taxon>Bacillati</taxon>
        <taxon>Actinomycetota</taxon>
        <taxon>Actinomycetes</taxon>
        <taxon>Mycobacteriales</taxon>
        <taxon>Nocardiaceae</taxon>
        <taxon>Rhodococcus</taxon>
    </lineage>
</organism>
<dbReference type="PROSITE" id="PS50206">
    <property type="entry name" value="RHODANESE_3"/>
    <property type="match status" value="1"/>
</dbReference>
<dbReference type="RefSeq" id="WP_317571191.1">
    <property type="nucleotide sequence ID" value="NZ_JAWLKA010000029.1"/>
</dbReference>
<comment type="caution">
    <text evidence="2">The sequence shown here is derived from an EMBL/GenBank/DDBJ whole genome shotgun (WGS) entry which is preliminary data.</text>
</comment>
<evidence type="ECO:0000259" key="1">
    <source>
        <dbReference type="PROSITE" id="PS50206"/>
    </source>
</evidence>
<protein>
    <submittedName>
        <fullName evidence="2">Rhodanese-like domain-containing protein</fullName>
    </submittedName>
</protein>
<name>A0ABU4CQM7_RHOJO</name>